<comment type="pathway">
    <text evidence="9">Protein modification; lipoprotein biosynthesis (N-acyl transfer).</text>
</comment>
<evidence type="ECO:0000256" key="7">
    <source>
        <dbReference type="ARBA" id="ARBA00023136"/>
    </source>
</evidence>
<dbReference type="GO" id="GO:0016410">
    <property type="term" value="F:N-acyltransferase activity"/>
    <property type="evidence" value="ECO:0007669"/>
    <property type="project" value="UniProtKB-UniRule"/>
</dbReference>
<dbReference type="RefSeq" id="WP_011813688.1">
    <property type="nucleotide sequence ID" value="NC_008789.1"/>
</dbReference>
<dbReference type="Proteomes" id="UP000000647">
    <property type="component" value="Chromosome"/>
</dbReference>
<keyword evidence="6 9" id="KW-1133">Transmembrane helix</keyword>
<evidence type="ECO:0000256" key="9">
    <source>
        <dbReference type="HAMAP-Rule" id="MF_01148"/>
    </source>
</evidence>
<dbReference type="InterPro" id="IPR003010">
    <property type="entry name" value="C-N_Hydrolase"/>
</dbReference>
<dbReference type="InterPro" id="IPR004563">
    <property type="entry name" value="Apolipo_AcylTrfase"/>
</dbReference>
<evidence type="ECO:0000256" key="5">
    <source>
        <dbReference type="ARBA" id="ARBA00022692"/>
    </source>
</evidence>
<dbReference type="EMBL" id="CP000544">
    <property type="protein sequence ID" value="ABM61665.1"/>
    <property type="molecule type" value="Genomic_DNA"/>
</dbReference>
<feature type="transmembrane region" description="Helical" evidence="9">
    <location>
        <begin position="194"/>
        <end position="211"/>
    </location>
</feature>
<keyword evidence="5 9" id="KW-0812">Transmembrane</keyword>
<dbReference type="PROSITE" id="PS50263">
    <property type="entry name" value="CN_HYDROLASE"/>
    <property type="match status" value="1"/>
</dbReference>
<feature type="transmembrane region" description="Helical" evidence="9">
    <location>
        <begin position="7"/>
        <end position="27"/>
    </location>
</feature>
<accession>A1WVF3</accession>
<evidence type="ECO:0000256" key="6">
    <source>
        <dbReference type="ARBA" id="ARBA00022989"/>
    </source>
</evidence>
<dbReference type="PANTHER" id="PTHR38686">
    <property type="entry name" value="APOLIPOPROTEIN N-ACYLTRANSFERASE"/>
    <property type="match status" value="1"/>
</dbReference>
<dbReference type="Gene3D" id="3.60.110.10">
    <property type="entry name" value="Carbon-nitrogen hydrolase"/>
    <property type="match status" value="1"/>
</dbReference>
<dbReference type="KEGG" id="hha:Hhal_0889"/>
<dbReference type="CDD" id="cd07571">
    <property type="entry name" value="ALP_N-acyl_transferase"/>
    <property type="match status" value="1"/>
</dbReference>
<keyword evidence="7 9" id="KW-0472">Membrane</keyword>
<keyword evidence="4 9" id="KW-0808">Transferase</keyword>
<dbReference type="AlphaFoldDB" id="A1WVF3"/>
<keyword evidence="8 9" id="KW-0012">Acyltransferase</keyword>
<dbReference type="Pfam" id="PF00795">
    <property type="entry name" value="CN_hydrolase"/>
    <property type="match status" value="1"/>
</dbReference>
<feature type="transmembrane region" description="Helical" evidence="9">
    <location>
        <begin position="89"/>
        <end position="111"/>
    </location>
</feature>
<dbReference type="InterPro" id="IPR045378">
    <property type="entry name" value="LNT_N"/>
</dbReference>
<feature type="transmembrane region" description="Helical" evidence="9">
    <location>
        <begin position="33"/>
        <end position="52"/>
    </location>
</feature>
<dbReference type="STRING" id="349124.Hhal_0889"/>
<dbReference type="EC" id="2.3.1.269" evidence="9"/>
<evidence type="ECO:0000259" key="10">
    <source>
        <dbReference type="PROSITE" id="PS50263"/>
    </source>
</evidence>
<reference evidence="12" key="1">
    <citation type="submission" date="2006-12" db="EMBL/GenBank/DDBJ databases">
        <title>Complete sequence of Halorhodospira halophila SL1.</title>
        <authorList>
            <consortium name="US DOE Joint Genome Institute"/>
            <person name="Copeland A."/>
            <person name="Lucas S."/>
            <person name="Lapidus A."/>
            <person name="Barry K."/>
            <person name="Detter J.C."/>
            <person name="Glavina del Rio T."/>
            <person name="Hammon N."/>
            <person name="Israni S."/>
            <person name="Dalin E."/>
            <person name="Tice H."/>
            <person name="Pitluck S."/>
            <person name="Saunders E."/>
            <person name="Brettin T."/>
            <person name="Bruce D."/>
            <person name="Han C."/>
            <person name="Tapia R."/>
            <person name="Schmutz J."/>
            <person name="Larimer F."/>
            <person name="Land M."/>
            <person name="Hauser L."/>
            <person name="Kyrpides N."/>
            <person name="Mikhailova N."/>
            <person name="Hoff W."/>
            <person name="Richardson P."/>
        </authorList>
    </citation>
    <scope>NUCLEOTIDE SEQUENCE [LARGE SCALE GENOMIC DNA]</scope>
    <source>
        <strain evidence="12">DSM 244 / SL1</strain>
    </source>
</reference>
<evidence type="ECO:0000256" key="1">
    <source>
        <dbReference type="ARBA" id="ARBA00004651"/>
    </source>
</evidence>
<dbReference type="PANTHER" id="PTHR38686:SF1">
    <property type="entry name" value="APOLIPOPROTEIN N-ACYLTRANSFERASE"/>
    <property type="match status" value="1"/>
</dbReference>
<gene>
    <name evidence="9" type="primary">lnt</name>
    <name evidence="11" type="ordered locus">Hhal_0889</name>
</gene>
<name>A1WVF3_HALHL</name>
<evidence type="ECO:0000256" key="3">
    <source>
        <dbReference type="ARBA" id="ARBA00022475"/>
    </source>
</evidence>
<keyword evidence="11" id="KW-0449">Lipoprotein</keyword>
<keyword evidence="3 9" id="KW-1003">Cell membrane</keyword>
<keyword evidence="12" id="KW-1185">Reference proteome</keyword>
<evidence type="ECO:0000256" key="8">
    <source>
        <dbReference type="ARBA" id="ARBA00023315"/>
    </source>
</evidence>
<evidence type="ECO:0000256" key="2">
    <source>
        <dbReference type="ARBA" id="ARBA00010065"/>
    </source>
</evidence>
<comment type="subcellular location">
    <subcellularLocation>
        <location evidence="9">Cell inner membrane</location>
        <topology evidence="9">Multi-pass membrane protein</topology>
    </subcellularLocation>
    <subcellularLocation>
        <location evidence="1">Cell membrane</location>
        <topology evidence="1">Multi-pass membrane protein</topology>
    </subcellularLocation>
</comment>
<feature type="transmembrane region" description="Helical" evidence="9">
    <location>
        <begin position="59"/>
        <end position="77"/>
    </location>
</feature>
<protein>
    <recommendedName>
        <fullName evidence="9">Apolipoprotein N-acyltransferase</fullName>
        <shortName evidence="9">ALP N-acyltransferase</shortName>
        <ecNumber evidence="9">2.3.1.269</ecNumber>
    </recommendedName>
</protein>
<dbReference type="HAMAP" id="MF_01148">
    <property type="entry name" value="Lnt"/>
    <property type="match status" value="1"/>
</dbReference>
<dbReference type="eggNOG" id="COG0815">
    <property type="taxonomic scope" value="Bacteria"/>
</dbReference>
<keyword evidence="9" id="KW-0997">Cell inner membrane</keyword>
<organism evidence="11 12">
    <name type="scientific">Halorhodospira halophila (strain DSM 244 / SL1)</name>
    <name type="common">Ectothiorhodospira halophila (strain DSM 244 / SL1)</name>
    <dbReference type="NCBI Taxonomy" id="349124"/>
    <lineage>
        <taxon>Bacteria</taxon>
        <taxon>Pseudomonadati</taxon>
        <taxon>Pseudomonadota</taxon>
        <taxon>Gammaproteobacteria</taxon>
        <taxon>Chromatiales</taxon>
        <taxon>Ectothiorhodospiraceae</taxon>
        <taxon>Halorhodospira</taxon>
    </lineage>
</organism>
<dbReference type="InterPro" id="IPR036526">
    <property type="entry name" value="C-N_Hydrolase_sf"/>
</dbReference>
<feature type="domain" description="CN hydrolase" evidence="10">
    <location>
        <begin position="228"/>
        <end position="467"/>
    </location>
</feature>
<reference evidence="11 12" key="2">
    <citation type="journal article" date="2013" name="Stand. Genomic Sci.">
        <title>Complete genome sequence of Halorhodospira halophila SL1.</title>
        <authorList>
            <person name="Challacombe J.F."/>
            <person name="Majid S."/>
            <person name="Deole R."/>
            <person name="Brettin T.S."/>
            <person name="Bruce D."/>
            <person name="Delano S.F."/>
            <person name="Detter J.C."/>
            <person name="Gleasner C.D."/>
            <person name="Han C.S."/>
            <person name="Misra M."/>
            <person name="Reitenga K.G."/>
            <person name="Mikhailova N."/>
            <person name="Woyke T."/>
            <person name="Pitluck S."/>
            <person name="Nolan M."/>
            <person name="Land M.L."/>
            <person name="Saunders E."/>
            <person name="Tapia R."/>
            <person name="Lapidus A."/>
            <person name="Ivanova N."/>
            <person name="Hoff W.D."/>
        </authorList>
    </citation>
    <scope>NUCLEOTIDE SEQUENCE [LARGE SCALE GENOMIC DNA]</scope>
    <source>
        <strain evidence="12">DSM 244 / SL1</strain>
    </source>
</reference>
<comment type="function">
    <text evidence="9">Catalyzes the phospholipid dependent N-acylation of the N-terminal cysteine of apolipoprotein, the last step in lipoprotein maturation.</text>
</comment>
<evidence type="ECO:0000256" key="4">
    <source>
        <dbReference type="ARBA" id="ARBA00022679"/>
    </source>
</evidence>
<sequence>MRTAERLAAGRAGVLAAGLAGGLLPLALAPLGWAVLAVLSPAVLFAVAALAPRRRALQAGYAFGLGQFGVGVSWVFVSINDYGGAGPVLSGGVTVLFVAFLALFPLLAVVLGRGLGRCSGVRLLVTLPAAWVAVEWLRTWLFTGFPWLFVGYAALDTPLAGLAPVIGVLGLSALLVLLAGAAAWLVVAPGWRRAASVAALLVAAVAAGVAADRPWTEAHGEPVRAALLQGNFSQDLKWDPAELQRIQTRYAELTAEHPEADLVIWPETAIPRRFDAVQPYLEQVAEQVRETGGTLVLGIPYQEWAPDGSQLHNSVAVLGEERDVYHKRHLVPYGEYVPFRDLFGRSLDFLGAPMADYSRGPRPEPLAVDNRLRLGATICYEVAYPVAVRRTAGEVDLLVNVSNDAWFGDSLAPHQHLQKARMRAAESGRWMLRATNTGITAVIGPDGEVVERRPQFEVATLATEVERRSGTTPYARIGDGPLLGLLAAALLLPGGLRWYRRRRVGGSAAE</sequence>
<comment type="similarity">
    <text evidence="2 9">Belongs to the CN hydrolase family. Apolipoprotein N-acyltransferase subfamily.</text>
</comment>
<dbReference type="GO" id="GO:0042158">
    <property type="term" value="P:lipoprotein biosynthetic process"/>
    <property type="evidence" value="ECO:0007669"/>
    <property type="project" value="UniProtKB-UniRule"/>
</dbReference>
<evidence type="ECO:0000313" key="11">
    <source>
        <dbReference type="EMBL" id="ABM61665.1"/>
    </source>
</evidence>
<comment type="catalytic activity">
    <reaction evidence="9">
        <text>N-terminal S-1,2-diacyl-sn-glyceryl-L-cysteinyl-[lipoprotein] + a glycerophospholipid = N-acyl-S-1,2-diacyl-sn-glyceryl-L-cysteinyl-[lipoprotein] + a 2-acyl-sn-glycero-3-phospholipid + H(+)</text>
        <dbReference type="Rhea" id="RHEA:48228"/>
        <dbReference type="Rhea" id="RHEA-COMP:14681"/>
        <dbReference type="Rhea" id="RHEA-COMP:14684"/>
        <dbReference type="ChEBI" id="CHEBI:15378"/>
        <dbReference type="ChEBI" id="CHEBI:136912"/>
        <dbReference type="ChEBI" id="CHEBI:140656"/>
        <dbReference type="ChEBI" id="CHEBI:140657"/>
        <dbReference type="ChEBI" id="CHEBI:140660"/>
        <dbReference type="EC" id="2.3.1.269"/>
    </reaction>
</comment>
<dbReference type="Pfam" id="PF20154">
    <property type="entry name" value="LNT_N"/>
    <property type="match status" value="1"/>
</dbReference>
<evidence type="ECO:0000313" key="12">
    <source>
        <dbReference type="Proteomes" id="UP000000647"/>
    </source>
</evidence>
<feature type="transmembrane region" description="Helical" evidence="9">
    <location>
        <begin position="162"/>
        <end position="187"/>
    </location>
</feature>
<dbReference type="HOGENOM" id="CLU_019563_3_0_6"/>
<dbReference type="NCBIfam" id="TIGR00546">
    <property type="entry name" value="lnt"/>
    <property type="match status" value="1"/>
</dbReference>
<dbReference type="UniPathway" id="UPA00666"/>
<dbReference type="GO" id="GO:0005886">
    <property type="term" value="C:plasma membrane"/>
    <property type="evidence" value="ECO:0007669"/>
    <property type="project" value="UniProtKB-SubCell"/>
</dbReference>
<proteinExistence type="inferred from homology"/>
<dbReference type="SUPFAM" id="SSF56317">
    <property type="entry name" value="Carbon-nitrogen hydrolase"/>
    <property type="match status" value="1"/>
</dbReference>